<keyword evidence="3" id="KW-0687">Ribonucleoprotein</keyword>
<keyword evidence="4" id="KW-0812">Transmembrane</keyword>
<evidence type="ECO:0000256" key="4">
    <source>
        <dbReference type="SAM" id="Phobius"/>
    </source>
</evidence>
<dbReference type="GO" id="GO:0005840">
    <property type="term" value="C:ribosome"/>
    <property type="evidence" value="ECO:0007669"/>
    <property type="project" value="UniProtKB-KW"/>
</dbReference>
<feature type="transmembrane region" description="Helical" evidence="4">
    <location>
        <begin position="62"/>
        <end position="87"/>
    </location>
</feature>
<dbReference type="PANTHER" id="PTHR39948:SF1">
    <property type="entry name" value="GEO11419P1"/>
    <property type="match status" value="1"/>
</dbReference>
<organism evidence="5 6">
    <name type="scientific">Magallana gigas</name>
    <name type="common">Pacific oyster</name>
    <name type="synonym">Crassostrea gigas</name>
    <dbReference type="NCBI Taxonomy" id="29159"/>
    <lineage>
        <taxon>Eukaryota</taxon>
        <taxon>Metazoa</taxon>
        <taxon>Spiralia</taxon>
        <taxon>Lophotrochozoa</taxon>
        <taxon>Mollusca</taxon>
        <taxon>Bivalvia</taxon>
        <taxon>Autobranchia</taxon>
        <taxon>Pteriomorphia</taxon>
        <taxon>Ostreida</taxon>
        <taxon>Ostreoidea</taxon>
        <taxon>Ostreidae</taxon>
        <taxon>Magallana</taxon>
    </lineage>
</organism>
<dbReference type="Proteomes" id="UP000005408">
    <property type="component" value="Unassembled WGS sequence"/>
</dbReference>
<dbReference type="Gene3D" id="2.20.28.120">
    <property type="entry name" value="Ribosomal protein L33"/>
    <property type="match status" value="1"/>
</dbReference>
<keyword evidence="4" id="KW-0472">Membrane</keyword>
<protein>
    <submittedName>
        <fullName evidence="5">Uncharacterized protein</fullName>
    </submittedName>
</protein>
<reference evidence="5" key="1">
    <citation type="submission" date="2022-08" db="UniProtKB">
        <authorList>
            <consortium name="EnsemblMetazoa"/>
        </authorList>
    </citation>
    <scope>IDENTIFICATION</scope>
    <source>
        <strain evidence="5">05x7-T-G4-1.051#20</strain>
    </source>
</reference>
<accession>A0A8W8I804</accession>
<evidence type="ECO:0000313" key="6">
    <source>
        <dbReference type="Proteomes" id="UP000005408"/>
    </source>
</evidence>
<evidence type="ECO:0000256" key="1">
    <source>
        <dbReference type="ARBA" id="ARBA00007596"/>
    </source>
</evidence>
<keyword evidence="6" id="KW-1185">Reference proteome</keyword>
<proteinExistence type="inferred from homology"/>
<evidence type="ECO:0000256" key="2">
    <source>
        <dbReference type="ARBA" id="ARBA00022980"/>
    </source>
</evidence>
<dbReference type="InterPro" id="IPR038584">
    <property type="entry name" value="Ribosomal_bL33_sf"/>
</dbReference>
<sequence length="128" mass="14065">MATKGRNVLVLFESLAGTKHKYVRIRPKIDGPGEAVMFDPLVQEKCVRLSVLNESKMGDCALLWSVMWAVILIVFGWPIGLICALFYCLLSPCAACCHGCTELINLLDRGVKLPLTCSQNMVTGKSMC</sequence>
<keyword evidence="4" id="KW-1133">Transmembrane helix</keyword>
<dbReference type="AlphaFoldDB" id="A0A8W8I804"/>
<evidence type="ECO:0000313" key="5">
    <source>
        <dbReference type="EnsemblMetazoa" id="G12834.3:cds"/>
    </source>
</evidence>
<dbReference type="PANTHER" id="PTHR39948">
    <property type="entry name" value="GEO11419P1"/>
    <property type="match status" value="1"/>
</dbReference>
<evidence type="ECO:0000256" key="3">
    <source>
        <dbReference type="ARBA" id="ARBA00023274"/>
    </source>
</evidence>
<dbReference type="EnsemblMetazoa" id="G12834.3">
    <property type="protein sequence ID" value="G12834.3:cds"/>
    <property type="gene ID" value="G12834"/>
</dbReference>
<keyword evidence="2" id="KW-0689">Ribosomal protein</keyword>
<comment type="similarity">
    <text evidence="1">Belongs to the bacterial ribosomal protein bL33 family.</text>
</comment>
<dbReference type="GO" id="GO:1990904">
    <property type="term" value="C:ribonucleoprotein complex"/>
    <property type="evidence" value="ECO:0007669"/>
    <property type="project" value="UniProtKB-KW"/>
</dbReference>
<name>A0A8W8I804_MAGGI</name>